<evidence type="ECO:0000313" key="2">
    <source>
        <dbReference type="Proteomes" id="UP001164743"/>
    </source>
</evidence>
<sequence>MSDFPAAPVLEALELLKKNYAESIRTSRRLAYHKENVKVTQEDLNQENELLDELRSSFLPSIKHELKALSNALDPPHNSSEFPRPNVELSLDTLSNLNQIMQKAIQCISSAPLQPLDPKHAHDHSFKHCKAFRRFDLRNRVSRVESNLISVFWSYSRLIESWKLSSNLSEDPEYRTPTPGEETVECIDLIDQTIRLSQASDFALLQLKWQSVVQAFHEELEILANITGPHQKNKSIFRRRVVEQARLTVPVIKLLRILFDKILNTTIRQLPFTLDTELNSDTLHQLNIDPDKILFSCLVHVTYLNESHMSHSTNDHSGWLRGRTDGLSRTVDSYVVLLALYIIPLSSKIDRCSLQTDFKAWLSEWQRLWQTAKDHLLGAMCVPEEN</sequence>
<reference evidence="1" key="1">
    <citation type="submission" date="2022-10" db="EMBL/GenBank/DDBJ databases">
        <title>Puccinia triticina Genome sequencing and assembly.</title>
        <authorList>
            <person name="Li C."/>
        </authorList>
    </citation>
    <scope>NUCLEOTIDE SEQUENCE</scope>
    <source>
        <strain evidence="1">Pt15</strain>
    </source>
</reference>
<protein>
    <submittedName>
        <fullName evidence="1">Uncharacterized protein</fullName>
    </submittedName>
</protein>
<dbReference type="GeneID" id="77811866"/>
<accession>A0ABY7CNA8</accession>
<evidence type="ECO:0000313" key="1">
    <source>
        <dbReference type="EMBL" id="WAQ86644.1"/>
    </source>
</evidence>
<proteinExistence type="predicted"/>
<dbReference type="RefSeq" id="XP_053022199.1">
    <property type="nucleotide sequence ID" value="XM_053170971.1"/>
</dbReference>
<organism evidence="1 2">
    <name type="scientific">Puccinia triticina</name>
    <dbReference type="NCBI Taxonomy" id="208348"/>
    <lineage>
        <taxon>Eukaryota</taxon>
        <taxon>Fungi</taxon>
        <taxon>Dikarya</taxon>
        <taxon>Basidiomycota</taxon>
        <taxon>Pucciniomycotina</taxon>
        <taxon>Pucciniomycetes</taxon>
        <taxon>Pucciniales</taxon>
        <taxon>Pucciniaceae</taxon>
        <taxon>Puccinia</taxon>
    </lineage>
</organism>
<dbReference type="EMBL" id="CP110427">
    <property type="protein sequence ID" value="WAQ86644.1"/>
    <property type="molecule type" value="Genomic_DNA"/>
</dbReference>
<dbReference type="Proteomes" id="UP001164743">
    <property type="component" value="Chromosome 7A"/>
</dbReference>
<dbReference type="PANTHER" id="PTHR33069:SF3">
    <property type="entry name" value="DYNEIN HEAVY CHAIN TAIL DOMAIN-CONTAINING PROTEIN"/>
    <property type="match status" value="1"/>
</dbReference>
<dbReference type="PANTHER" id="PTHR33069">
    <property type="entry name" value="CHROMOSOME 7, WHOLE GENOME SHOTGUN SEQUENCE-RELATED"/>
    <property type="match status" value="1"/>
</dbReference>
<keyword evidence="2" id="KW-1185">Reference proteome</keyword>
<gene>
    <name evidence="1" type="ORF">PtA15_7A371</name>
</gene>
<name>A0ABY7CNA8_9BASI</name>